<dbReference type="InterPro" id="IPR038591">
    <property type="entry name" value="NolW-like_sf"/>
</dbReference>
<evidence type="ECO:0000313" key="9">
    <source>
        <dbReference type="Proteomes" id="UP001157138"/>
    </source>
</evidence>
<feature type="domain" description="NolW-like" evidence="7">
    <location>
        <begin position="111"/>
        <end position="170"/>
    </location>
</feature>
<dbReference type="Pfam" id="PF03958">
    <property type="entry name" value="Secretin_N"/>
    <property type="match status" value="2"/>
</dbReference>
<dbReference type="Gene3D" id="3.55.50.30">
    <property type="match status" value="1"/>
</dbReference>
<reference evidence="9" key="1">
    <citation type="journal article" date="2019" name="Int. J. Syst. Evol. Microbiol.">
        <title>The Global Catalogue of Microorganisms (GCM) 10K type strain sequencing project: providing services to taxonomists for standard genome sequencing and annotation.</title>
        <authorList>
            <consortium name="The Broad Institute Genomics Platform"/>
            <consortium name="The Broad Institute Genome Sequencing Center for Infectious Disease"/>
            <person name="Wu L."/>
            <person name="Ma J."/>
        </authorList>
    </citation>
    <scope>NUCLEOTIDE SEQUENCE [LARGE SCALE GENOMIC DNA]</scope>
    <source>
        <strain evidence="9">NBRC 108723</strain>
    </source>
</reference>
<accession>A0ABQ6EXX5</accession>
<dbReference type="InterPro" id="IPR001775">
    <property type="entry name" value="GspD/PilQ"/>
</dbReference>
<comment type="subcellular location">
    <subcellularLocation>
        <location evidence="1 5">Cell outer membrane</location>
    </subcellularLocation>
</comment>
<name>A0ABQ6EXX5_9VIBR</name>
<comment type="caution">
    <text evidence="8">The sequence shown here is derived from an EMBL/GenBank/DDBJ whole genome shotgun (WGS) entry which is preliminary data.</text>
</comment>
<evidence type="ECO:0000259" key="6">
    <source>
        <dbReference type="Pfam" id="PF00263"/>
    </source>
</evidence>
<feature type="domain" description="NolW-like" evidence="7">
    <location>
        <begin position="184"/>
        <end position="260"/>
    </location>
</feature>
<dbReference type="Proteomes" id="UP001157138">
    <property type="component" value="Unassembled WGS sequence"/>
</dbReference>
<keyword evidence="2" id="KW-0732">Signal</keyword>
<dbReference type="InterPro" id="IPR050810">
    <property type="entry name" value="Bact_Secretion_Sys_Channel"/>
</dbReference>
<feature type="domain" description="Type II/III secretion system secretin-like" evidence="6">
    <location>
        <begin position="328"/>
        <end position="485"/>
    </location>
</feature>
<dbReference type="InterPro" id="IPR004846">
    <property type="entry name" value="T2SS/T3SS_dom"/>
</dbReference>
<protein>
    <submittedName>
        <fullName evidence="8">EscC/YscC/HrcC family type III secretion system outer membrane ring protein</fullName>
    </submittedName>
</protein>
<dbReference type="Pfam" id="PF00263">
    <property type="entry name" value="Secretin"/>
    <property type="match status" value="1"/>
</dbReference>
<dbReference type="EMBL" id="BSPW01000027">
    <property type="protein sequence ID" value="GLT17829.1"/>
    <property type="molecule type" value="Genomic_DNA"/>
</dbReference>
<evidence type="ECO:0000256" key="5">
    <source>
        <dbReference type="RuleBase" id="RU004004"/>
    </source>
</evidence>
<keyword evidence="9" id="KW-1185">Reference proteome</keyword>
<gene>
    <name evidence="8" type="primary">yscC</name>
    <name evidence="8" type="ORF">GCM10007938_16070</name>
</gene>
<evidence type="ECO:0000256" key="2">
    <source>
        <dbReference type="ARBA" id="ARBA00022729"/>
    </source>
</evidence>
<dbReference type="RefSeq" id="WP_284191729.1">
    <property type="nucleotide sequence ID" value="NZ_BSPW01000027.1"/>
</dbReference>
<dbReference type="PANTHER" id="PTHR30332">
    <property type="entry name" value="PROBABLE GENERAL SECRETION PATHWAY PROTEIN D"/>
    <property type="match status" value="1"/>
</dbReference>
<evidence type="ECO:0000256" key="1">
    <source>
        <dbReference type="ARBA" id="ARBA00004442"/>
    </source>
</evidence>
<dbReference type="InterPro" id="IPR003522">
    <property type="entry name" value="T3SS_OM_pore_YscC"/>
</dbReference>
<dbReference type="NCBIfam" id="TIGR02516">
    <property type="entry name" value="type_III_yscC"/>
    <property type="match status" value="1"/>
</dbReference>
<keyword evidence="5" id="KW-0813">Transport</keyword>
<proteinExistence type="inferred from homology"/>
<sequence>MKISIHLNRFSNFIALFAIVMLIQPIYASTLPNEKYSYRAKNTPLPDVLNAFSAHYGLFGVVSECFEDSFSGSIKAESGEAFLHQLSSAYNIVWFRIDSTIYFNCSSEIQTKLITLNNASSERFSNKMKKIGLDPNRFGMRALPDTGMLLVSGPPKFLEIAIDAAKAVDDSAAKEPNYQMKPYVIPLLYSHAEDRKLDDGSTTPGMVTKLRSLLGYSGEVITQGNIVADPDMNSVLIYDTESSVQRIIPLIHSMDKPKRQVEISISIIDVAESALEDLGVDWKAKGSNGSLSVNPLSGIIEGAWHGGTGFATTLPLGTLSQFEFTLTALEQQKKARTLSRPTLLARENTRAVISNKEEFYAKVEAKEDAQLVTLSAGTELIVIPRIIPSKEGLAISLDITLTDGKRESETISDLPVIKDSTIITQATVARNQSLLIGGFYSQRNLEGSSKVPVLGDIPLLGRLFTYDSSDDSRSVRMFLIRPRILDEVSGHTKQSDATKLFNNQITSEVEELRLIREAFESAWSE</sequence>
<dbReference type="PRINTS" id="PR00811">
    <property type="entry name" value="BCTERIALGSPD"/>
</dbReference>
<comment type="similarity">
    <text evidence="4">Belongs to the bacterial secretin family.</text>
</comment>
<evidence type="ECO:0000313" key="8">
    <source>
        <dbReference type="EMBL" id="GLT17829.1"/>
    </source>
</evidence>
<evidence type="ECO:0000256" key="3">
    <source>
        <dbReference type="ARBA" id="ARBA00023136"/>
    </source>
</evidence>
<dbReference type="InterPro" id="IPR005644">
    <property type="entry name" value="NolW-like"/>
</dbReference>
<keyword evidence="3" id="KW-0472">Membrane</keyword>
<dbReference type="PANTHER" id="PTHR30332:SF5">
    <property type="entry name" value="SPI-1 TYPE 3 SECRETION SYSTEM SECRETIN"/>
    <property type="match status" value="1"/>
</dbReference>
<evidence type="ECO:0000259" key="7">
    <source>
        <dbReference type="Pfam" id="PF03958"/>
    </source>
</evidence>
<evidence type="ECO:0000256" key="4">
    <source>
        <dbReference type="RuleBase" id="RU004003"/>
    </source>
</evidence>
<organism evidence="8 9">
    <name type="scientific">Vibrio zhanjiangensis</name>
    <dbReference type="NCBI Taxonomy" id="1046128"/>
    <lineage>
        <taxon>Bacteria</taxon>
        <taxon>Pseudomonadati</taxon>
        <taxon>Pseudomonadota</taxon>
        <taxon>Gammaproteobacteria</taxon>
        <taxon>Vibrionales</taxon>
        <taxon>Vibrionaceae</taxon>
        <taxon>Vibrio</taxon>
    </lineage>
</organism>
<dbReference type="Gene3D" id="3.30.1370.120">
    <property type="match status" value="2"/>
</dbReference>